<dbReference type="Proteomes" id="UP000001940">
    <property type="component" value="Chromosome V"/>
</dbReference>
<dbReference type="UCSC" id="T10H4.4">
    <property type="organism name" value="c. elegans"/>
</dbReference>
<dbReference type="GO" id="GO:0005737">
    <property type="term" value="C:cytoplasm"/>
    <property type="evidence" value="ECO:0000318"/>
    <property type="project" value="GO_Central"/>
</dbReference>
<dbReference type="RefSeq" id="NP_506781.1">
    <property type="nucleotide sequence ID" value="NM_074380.1"/>
</dbReference>
<dbReference type="PANTHER" id="PTHR15698:SF4">
    <property type="entry name" value="PHYTANOYL-COA HYDROXYLASE-INTERACTING PROTEIN-LIKE C-TERMINAL DOMAIN-CONTAINING PROTEIN"/>
    <property type="match status" value="1"/>
</dbReference>
<sequence length="550" mass="63755">MKIKPAKAPLLPVTCSVYSKRIVLEWKKPTRRNDIEFIVTYKKITDMEPVTIKKPSTAVSCQLQVSAQELYNVEILCVMLKTQKLLLKWSKEIQSESISNSGKLSEVTSYIINNNQPIKCAPLPVNFSISLREIKFHWNNNMAQNNTHFVIFATNVKTKTKRTFSRRFNEKTFRLVVHPGQRYHVEIHCTSMEDGRLIASWNKLIQAEKDGNAGQKEHNNNINEKQATEIDKFLVNFSVSSREILLHWNYQTSEKNIYFVVISTNVKTQDTKKLKRDFDSQNCSISVIPGQLYSVEIQCNSTNSDTLIKNWKSVIRAEFNRMESYELLHKCLSFLKYEEIFKHSMQIISTVYRCKPEAYWNTIRIEHNNLMKKYVKDNNGQPGNLINGKIHGLFFTAQMCRGKPPDSSPFGNMRMDLNCLEILNPEKHNFYFADFYCNREMHYVTIVICVNNSESDNYCRENLIELNPFANNFLIIERSTNDKFSRWKFFVNFAVRVELFYTENLTLDSGNLTEITATGAGTSRANGLPNNKQCTKCNLYALQPSKKGNK</sequence>
<evidence type="ECO:0000259" key="1">
    <source>
        <dbReference type="Pfam" id="PF19281"/>
    </source>
</evidence>
<evidence type="ECO:0000313" key="2">
    <source>
        <dbReference type="EMBL" id="CAB03334.1"/>
    </source>
</evidence>
<dbReference type="AlphaFoldDB" id="O45775"/>
<dbReference type="GeneID" id="188393"/>
<dbReference type="KEGG" id="cel:CELE_T10H4.4"/>
<evidence type="ECO:0000313" key="4">
    <source>
        <dbReference type="WormBase" id="T10H4.4"/>
    </source>
</evidence>
<dbReference type="InParanoid" id="O45775"/>
<dbReference type="CTD" id="188393"/>
<evidence type="ECO:0000313" key="3">
    <source>
        <dbReference type="Proteomes" id="UP000001940"/>
    </source>
</evidence>
<dbReference type="OrthoDB" id="6101761at2759"/>
<dbReference type="WormBase" id="T10H4.4">
    <property type="protein sequence ID" value="CE16389"/>
    <property type="gene ID" value="WBGene00011697"/>
</dbReference>
<dbReference type="Pfam" id="PF19281">
    <property type="entry name" value="PHYHIP_C"/>
    <property type="match status" value="1"/>
</dbReference>
<name>O45775_CAEEL</name>
<gene>
    <name evidence="2" type="ORF">CELE_T10H4.4</name>
    <name evidence="2 4" type="ORF">T10H4.4</name>
</gene>
<dbReference type="InterPro" id="IPR045545">
    <property type="entry name" value="PHYIP/PHIPL_C"/>
</dbReference>
<accession>O45775</accession>
<dbReference type="HOGENOM" id="CLU_495437_0_0_1"/>
<dbReference type="AGR" id="WB:WBGene00011697"/>
<proteinExistence type="predicted"/>
<keyword evidence="3" id="KW-1185">Reference proteome</keyword>
<dbReference type="EMBL" id="BX284605">
    <property type="protein sequence ID" value="CAB03334.1"/>
    <property type="molecule type" value="Genomic_DNA"/>
</dbReference>
<dbReference type="InterPro" id="IPR042868">
    <property type="entry name" value="PHYHIP/PHYHIPL"/>
</dbReference>
<protein>
    <submittedName>
        <fullName evidence="2">Phytanoyl-CoA hydroxylase-interacting protein-like C-terminal domain-containing protein</fullName>
    </submittedName>
</protein>
<organism evidence="2 3">
    <name type="scientific">Caenorhabditis elegans</name>
    <dbReference type="NCBI Taxonomy" id="6239"/>
    <lineage>
        <taxon>Eukaryota</taxon>
        <taxon>Metazoa</taxon>
        <taxon>Ecdysozoa</taxon>
        <taxon>Nematoda</taxon>
        <taxon>Chromadorea</taxon>
        <taxon>Rhabditida</taxon>
        <taxon>Rhabditina</taxon>
        <taxon>Rhabditomorpha</taxon>
        <taxon>Rhabditoidea</taxon>
        <taxon>Rhabditidae</taxon>
        <taxon>Peloderinae</taxon>
        <taxon>Caenorhabditis</taxon>
    </lineage>
</organism>
<dbReference type="FunCoup" id="O45775">
    <property type="interactions" value="352"/>
</dbReference>
<dbReference type="PaxDb" id="6239-T10H4.4"/>
<reference evidence="2 3" key="1">
    <citation type="journal article" date="1998" name="Science">
        <title>Genome sequence of the nematode C. elegans: a platform for investigating biology.</title>
        <authorList>
            <consortium name="The C. elegans sequencing consortium"/>
            <person name="Sulson J.E."/>
            <person name="Waterston R."/>
        </authorList>
    </citation>
    <scope>NUCLEOTIDE SEQUENCE [LARGE SCALE GENOMIC DNA]</scope>
    <source>
        <strain evidence="2 3">Bristol N2</strain>
    </source>
</reference>
<dbReference type="eggNOG" id="ENOG502QQIT">
    <property type="taxonomic scope" value="Eukaryota"/>
</dbReference>
<dbReference type="PIR" id="T24812">
    <property type="entry name" value="T24812"/>
</dbReference>
<dbReference type="PhylomeDB" id="O45775"/>
<feature type="domain" description="Phytanoyl-CoA hydroxylase-interacting protein-like C-terminal" evidence="1">
    <location>
        <begin position="334"/>
        <end position="539"/>
    </location>
</feature>
<dbReference type="PANTHER" id="PTHR15698">
    <property type="entry name" value="PROTEIN CBG15099"/>
    <property type="match status" value="1"/>
</dbReference>